<keyword evidence="10 14" id="KW-0457">Lysine biosynthesis</keyword>
<evidence type="ECO:0000256" key="6">
    <source>
        <dbReference type="ARBA" id="ARBA00021221"/>
    </source>
</evidence>
<feature type="binding site" evidence="16">
    <location>
        <begin position="201"/>
        <end position="202"/>
    </location>
    <ligand>
        <name>NAD(+)</name>
        <dbReference type="ChEBI" id="CHEBI:57540"/>
    </ligand>
</feature>
<feature type="binding site" evidence="16">
    <location>
        <position position="128"/>
    </location>
    <ligand>
        <name>NAD(+)</name>
        <dbReference type="ChEBI" id="CHEBI:57540"/>
    </ligand>
</feature>
<evidence type="ECO:0000256" key="13">
    <source>
        <dbReference type="ARBA" id="ARBA00047860"/>
    </source>
</evidence>
<sequence>MATTLHLRSESKPLEHRSALTPNTTKALLEAGYTVNVERSPERIFDDEEFEKVGATLVPEGSWKDAPTDHIIVGLKELPEDKFALKHTHVQFAHCYKNQGGWEEVLSRFPQGGGTLLDLEFLTDDAGRRVAAFGYHAGYAGAALAVEAWAHQLQHPEAKTMPAVSSYPNQDALLADVRSKMQEGEAIAKRKPQVLVIGALGRCGRGAVDLCKQAGIPDENILKWDMAETAKGGPFDEIIESDIFVNCIYLSEEIPPFLNDESLKKERRKLSVICDVSCDTTNPHNPVPVYTENSTFSRPTLPVPGYDNPSISVISIDHLPSLLPREASEAFSQALLPSLLTLKDRKTSRVWQQAEGLFTSKVGSLPESMRSTVQKAADSMPSIPGMGSK</sequence>
<evidence type="ECO:0000259" key="18">
    <source>
        <dbReference type="SMART" id="SM01002"/>
    </source>
</evidence>
<feature type="domain" description="Alanine dehydrogenase/pyridine nucleotide transhydrogenase N-terminal" evidence="19">
    <location>
        <begin position="6"/>
        <end position="140"/>
    </location>
</feature>
<evidence type="ECO:0000256" key="9">
    <source>
        <dbReference type="ARBA" id="ARBA00023027"/>
    </source>
</evidence>
<dbReference type="SUPFAM" id="SSF52283">
    <property type="entry name" value="Formate/glycerate dehydrogenase catalytic domain-like"/>
    <property type="match status" value="1"/>
</dbReference>
<dbReference type="InterPro" id="IPR007698">
    <property type="entry name" value="AlaDH/PNT_NAD(H)-bd"/>
</dbReference>
<comment type="catalytic activity">
    <reaction evidence="13 14">
        <text>L-saccharopine + NAD(+) + H2O = L-lysine + 2-oxoglutarate + NADH + H(+)</text>
        <dbReference type="Rhea" id="RHEA:12440"/>
        <dbReference type="ChEBI" id="CHEBI:15377"/>
        <dbReference type="ChEBI" id="CHEBI:15378"/>
        <dbReference type="ChEBI" id="CHEBI:16810"/>
        <dbReference type="ChEBI" id="CHEBI:32551"/>
        <dbReference type="ChEBI" id="CHEBI:57540"/>
        <dbReference type="ChEBI" id="CHEBI:57945"/>
        <dbReference type="ChEBI" id="CHEBI:57951"/>
        <dbReference type="EC" id="1.5.1.7"/>
    </reaction>
</comment>
<keyword evidence="8 14" id="KW-0560">Oxidoreductase</keyword>
<accession>A0AAN8EKD6</accession>
<dbReference type="GO" id="GO:0019878">
    <property type="term" value="P:lysine biosynthetic process via aminoadipic acid"/>
    <property type="evidence" value="ECO:0007669"/>
    <property type="project" value="TreeGrafter"/>
</dbReference>
<dbReference type="InterPro" id="IPR007886">
    <property type="entry name" value="AlaDH/PNT_N"/>
</dbReference>
<gene>
    <name evidence="20" type="primary">LYS1</name>
    <name evidence="20" type="ORF">OHC33_000873</name>
</gene>
<comment type="pathway">
    <text evidence="2 14">Amino-acid biosynthesis; L-lysine biosynthesis via AAA pathway; L-lysine from L-alpha-aminoadipate (fungal route): step 3/3.</text>
</comment>
<feature type="binding site" evidence="16">
    <location>
        <position position="249"/>
    </location>
    <ligand>
        <name>NAD(+)</name>
        <dbReference type="ChEBI" id="CHEBI:57540"/>
    </ligand>
</feature>
<dbReference type="EMBL" id="JAKLMC020000002">
    <property type="protein sequence ID" value="KAK5957684.1"/>
    <property type="molecule type" value="Genomic_DNA"/>
</dbReference>
<dbReference type="CDD" id="cd12188">
    <property type="entry name" value="SDH"/>
    <property type="match status" value="1"/>
</dbReference>
<dbReference type="Proteomes" id="UP001316803">
    <property type="component" value="Unassembled WGS sequence"/>
</dbReference>
<comment type="caution">
    <text evidence="20">The sequence shown here is derived from an EMBL/GenBank/DDBJ whole genome shotgun (WGS) entry which is preliminary data.</text>
</comment>
<dbReference type="Pfam" id="PF05222">
    <property type="entry name" value="AlaDh_PNT_N"/>
    <property type="match status" value="1"/>
</dbReference>
<dbReference type="PIRSF" id="PIRSF018250">
    <property type="entry name" value="Saccharopine_DH_Lys"/>
    <property type="match status" value="1"/>
</dbReference>
<comment type="subunit">
    <text evidence="4">Monomer.</text>
</comment>
<dbReference type="Pfam" id="PF01262">
    <property type="entry name" value="AlaDh_PNT_C"/>
    <property type="match status" value="1"/>
</dbReference>
<dbReference type="FunFam" id="3.40.50.720:FF:000217">
    <property type="entry name" value="Saccharopine dehydrogenase [NAD(+), L-lysine-forming]"/>
    <property type="match status" value="1"/>
</dbReference>
<evidence type="ECO:0000256" key="10">
    <source>
        <dbReference type="ARBA" id="ARBA00023154"/>
    </source>
</evidence>
<feature type="binding site" evidence="16">
    <location>
        <position position="276"/>
    </location>
    <ligand>
        <name>NAD(+)</name>
        <dbReference type="ChEBI" id="CHEBI:57540"/>
    </ligand>
</feature>
<feature type="binding site" evidence="16">
    <location>
        <position position="229"/>
    </location>
    <ligand>
        <name>NAD(+)</name>
        <dbReference type="ChEBI" id="CHEBI:57540"/>
    </ligand>
</feature>
<dbReference type="GO" id="GO:0004754">
    <property type="term" value="F:saccharopine dehydrogenase (NAD+, L-lysine-forming) activity"/>
    <property type="evidence" value="ECO:0007669"/>
    <property type="project" value="UniProtKB-EC"/>
</dbReference>
<dbReference type="PANTHER" id="PTHR11133">
    <property type="entry name" value="SACCHAROPINE DEHYDROGENASE"/>
    <property type="match status" value="1"/>
</dbReference>
<reference evidence="20 21" key="1">
    <citation type="submission" date="2022-12" db="EMBL/GenBank/DDBJ databases">
        <title>Genomic features and morphological characterization of a novel Knufia sp. strain isolated from spacecraft assembly facility.</title>
        <authorList>
            <person name="Teixeira M."/>
            <person name="Chander A.M."/>
            <person name="Stajich J.E."/>
            <person name="Venkateswaran K."/>
        </authorList>
    </citation>
    <scope>NUCLEOTIDE SEQUENCE [LARGE SCALE GENOMIC DNA]</scope>
    <source>
        <strain evidence="20 21">FJI-L2-BK-P2</strain>
    </source>
</reference>
<evidence type="ECO:0000256" key="14">
    <source>
        <dbReference type="PIRNR" id="PIRNR018250"/>
    </source>
</evidence>
<dbReference type="InterPro" id="IPR027281">
    <property type="entry name" value="Lys1"/>
</dbReference>
<keyword evidence="21" id="KW-1185">Reference proteome</keyword>
<dbReference type="Gene3D" id="3.40.50.720">
    <property type="entry name" value="NAD(P)-binding Rossmann-like Domain"/>
    <property type="match status" value="1"/>
</dbReference>
<evidence type="ECO:0000256" key="5">
    <source>
        <dbReference type="ARBA" id="ARBA00012847"/>
    </source>
</evidence>
<keyword evidence="11" id="KW-1015">Disulfide bond</keyword>
<feature type="active site" description="Proton acceptor" evidence="15">
    <location>
        <position position="76"/>
    </location>
</feature>
<evidence type="ECO:0000256" key="8">
    <source>
        <dbReference type="ARBA" id="ARBA00023002"/>
    </source>
</evidence>
<dbReference type="PANTHER" id="PTHR11133:SF23">
    <property type="entry name" value="SACCHAROPINE DEHYDROGENASE [NAD(+), L-LYSINE-FORMING]"/>
    <property type="match status" value="1"/>
</dbReference>
<evidence type="ECO:0000256" key="15">
    <source>
        <dbReference type="PIRSR" id="PIRSR018250-1"/>
    </source>
</evidence>
<evidence type="ECO:0000313" key="21">
    <source>
        <dbReference type="Proteomes" id="UP001316803"/>
    </source>
</evidence>
<feature type="disulfide bond" evidence="17">
    <location>
        <begin position="203"/>
        <end position="247"/>
    </location>
</feature>
<evidence type="ECO:0000259" key="19">
    <source>
        <dbReference type="SMART" id="SM01003"/>
    </source>
</evidence>
<dbReference type="InterPro" id="IPR051168">
    <property type="entry name" value="AASS"/>
</dbReference>
<dbReference type="EC" id="1.5.1.7" evidence="5 14"/>
<protein>
    <recommendedName>
        <fullName evidence="6 14">Saccharopine dehydrogenase [NAD(+), L-lysine-forming]</fullName>
        <shortName evidence="14">SDH</shortName>
        <ecNumber evidence="5 14">1.5.1.7</ecNumber>
    </recommendedName>
    <alternativeName>
        <fullName evidence="12 14">Lysine--2-oxoglutarate reductase</fullName>
    </alternativeName>
</protein>
<feature type="active site" description="Proton donor" evidence="15">
    <location>
        <position position="94"/>
    </location>
</feature>
<keyword evidence="9 14" id="KW-0520">NAD</keyword>
<keyword evidence="7 14" id="KW-0028">Amino-acid biosynthesis</keyword>
<feature type="binding site" evidence="16">
    <location>
        <position position="225"/>
    </location>
    <ligand>
        <name>NAD(+)</name>
        <dbReference type="ChEBI" id="CHEBI:57540"/>
    </ligand>
</feature>
<dbReference type="SMART" id="SM01003">
    <property type="entry name" value="AlaDh_PNT_N"/>
    <property type="match status" value="1"/>
</dbReference>
<comment type="similarity">
    <text evidence="3 14">Belongs to the AlaDH/PNT family.</text>
</comment>
<evidence type="ECO:0000256" key="12">
    <source>
        <dbReference type="ARBA" id="ARBA00033228"/>
    </source>
</evidence>
<dbReference type="SUPFAM" id="SSF51735">
    <property type="entry name" value="NAD(P)-binding Rossmann-fold domains"/>
    <property type="match status" value="1"/>
</dbReference>
<dbReference type="GO" id="GO:0005737">
    <property type="term" value="C:cytoplasm"/>
    <property type="evidence" value="ECO:0007669"/>
    <property type="project" value="TreeGrafter"/>
</dbReference>
<evidence type="ECO:0000256" key="11">
    <source>
        <dbReference type="ARBA" id="ARBA00023157"/>
    </source>
</evidence>
<feature type="domain" description="Alanine dehydrogenase/pyridine nucleotide transhydrogenase NAD(H)-binding" evidence="18">
    <location>
        <begin position="176"/>
        <end position="315"/>
    </location>
</feature>
<evidence type="ECO:0000256" key="17">
    <source>
        <dbReference type="PIRSR" id="PIRSR018250-4"/>
    </source>
</evidence>
<comment type="function">
    <text evidence="1">Catalyzes the NAD(+)-dependent cleavage of saccharopine to L-lysine and 2-oxoglutarate, the final step in the alpha-aminoadipate (AAA) pathway for lysin biosynthesis.</text>
</comment>
<evidence type="ECO:0000256" key="16">
    <source>
        <dbReference type="PIRSR" id="PIRSR018250-3"/>
    </source>
</evidence>
<dbReference type="AlphaFoldDB" id="A0AAN8EKD6"/>
<dbReference type="FunFam" id="3.40.50.720:FF:000627">
    <property type="entry name" value="Saccharopine dehydrogenase [NAD(+), L-lysine-forming]"/>
    <property type="match status" value="1"/>
</dbReference>
<organism evidence="20 21">
    <name type="scientific">Knufia fluminis</name>
    <dbReference type="NCBI Taxonomy" id="191047"/>
    <lineage>
        <taxon>Eukaryota</taxon>
        <taxon>Fungi</taxon>
        <taxon>Dikarya</taxon>
        <taxon>Ascomycota</taxon>
        <taxon>Pezizomycotina</taxon>
        <taxon>Eurotiomycetes</taxon>
        <taxon>Chaetothyriomycetidae</taxon>
        <taxon>Chaetothyriales</taxon>
        <taxon>Trichomeriaceae</taxon>
        <taxon>Knufia</taxon>
    </lineage>
</organism>
<dbReference type="SMART" id="SM01002">
    <property type="entry name" value="AlaDh_PNT_C"/>
    <property type="match status" value="1"/>
</dbReference>
<evidence type="ECO:0000256" key="1">
    <source>
        <dbReference type="ARBA" id="ARBA00004078"/>
    </source>
</evidence>
<evidence type="ECO:0000313" key="20">
    <source>
        <dbReference type="EMBL" id="KAK5957684.1"/>
    </source>
</evidence>
<evidence type="ECO:0000256" key="2">
    <source>
        <dbReference type="ARBA" id="ARBA00004884"/>
    </source>
</evidence>
<proteinExistence type="inferred from homology"/>
<dbReference type="InterPro" id="IPR036291">
    <property type="entry name" value="NAD(P)-bd_dom_sf"/>
</dbReference>
<feature type="binding site" evidence="16">
    <location>
        <begin position="316"/>
        <end position="319"/>
    </location>
    <ligand>
        <name>NAD(+)</name>
        <dbReference type="ChEBI" id="CHEBI:57540"/>
    </ligand>
</feature>
<evidence type="ECO:0000256" key="4">
    <source>
        <dbReference type="ARBA" id="ARBA00011245"/>
    </source>
</evidence>
<name>A0AAN8EKD6_9EURO</name>
<evidence type="ECO:0000256" key="3">
    <source>
        <dbReference type="ARBA" id="ARBA00005689"/>
    </source>
</evidence>
<evidence type="ECO:0000256" key="7">
    <source>
        <dbReference type="ARBA" id="ARBA00022605"/>
    </source>
</evidence>